<sequence length="337" mass="36621">MYSNKMSFATESMKVYKPIKVLFGTPMYDQALQLCWHSPSYKSVLLRLQRKHQLKSAVTAENMSELLAVQRREALRVQHPRIIKQARMYARILTEQQQKGPESKLLCPMEVVLEVVPNVLQGFWLPPPSTSFNMPSQQVSKMAVGVTKAVQDWVSKALSSMLLQATFSSSIRDNMVVSIQGKVRRSYPEEVLVKTLNCFGADVLNTITNVAVQEICALFQSQTSQAVLTSSDEPPAHTASLDPDSAVDSNPPCAPTTSDEPLAHTASPEPDLAVVSTPPCTPTTSDEPLAHTASPEPDLAVVSTPPCTPTTSEEPPAHTVSPEPDSAVVSASSANIR</sequence>
<reference evidence="1" key="1">
    <citation type="submission" date="2020-04" db="EMBL/GenBank/DDBJ databases">
        <title>A chromosome-scale assembly and high-density genetic map of the yellow drum (Nibea albiflora) genome.</title>
        <authorList>
            <person name="Xu D."/>
            <person name="Zhang W."/>
            <person name="Chen R."/>
            <person name="Tan P."/>
            <person name="Wang L."/>
            <person name="Song H."/>
            <person name="Tian L."/>
            <person name="Zhu Q."/>
            <person name="Wang B."/>
        </authorList>
    </citation>
    <scope>NUCLEOTIDE SEQUENCE</scope>
    <source>
        <strain evidence="1">ZJHYS-2018</strain>
    </source>
</reference>
<evidence type="ECO:0000313" key="1">
    <source>
        <dbReference type="EMBL" id="KAG8008978.1"/>
    </source>
</evidence>
<organism evidence="1 2">
    <name type="scientific">Nibea albiflora</name>
    <name type="common">Yellow drum</name>
    <name type="synonym">Corvina albiflora</name>
    <dbReference type="NCBI Taxonomy" id="240163"/>
    <lineage>
        <taxon>Eukaryota</taxon>
        <taxon>Metazoa</taxon>
        <taxon>Chordata</taxon>
        <taxon>Craniata</taxon>
        <taxon>Vertebrata</taxon>
        <taxon>Euteleostomi</taxon>
        <taxon>Actinopterygii</taxon>
        <taxon>Neopterygii</taxon>
        <taxon>Teleostei</taxon>
        <taxon>Neoteleostei</taxon>
        <taxon>Acanthomorphata</taxon>
        <taxon>Eupercaria</taxon>
        <taxon>Sciaenidae</taxon>
        <taxon>Nibea</taxon>
    </lineage>
</organism>
<protein>
    <submittedName>
        <fullName evidence="1">Uncharacterized protein</fullName>
    </submittedName>
</protein>
<evidence type="ECO:0000313" key="2">
    <source>
        <dbReference type="Proteomes" id="UP000805704"/>
    </source>
</evidence>
<proteinExistence type="predicted"/>
<accession>A0ACB7F3F3</accession>
<comment type="caution">
    <text evidence="1">The sequence shown here is derived from an EMBL/GenBank/DDBJ whole genome shotgun (WGS) entry which is preliminary data.</text>
</comment>
<dbReference type="Proteomes" id="UP000805704">
    <property type="component" value="Chromosome 18"/>
</dbReference>
<keyword evidence="2" id="KW-1185">Reference proteome</keyword>
<name>A0ACB7F3F3_NIBAL</name>
<dbReference type="EMBL" id="CM024806">
    <property type="protein sequence ID" value="KAG8008978.1"/>
    <property type="molecule type" value="Genomic_DNA"/>
</dbReference>
<gene>
    <name evidence="1" type="ORF">GBF38_011550</name>
</gene>